<dbReference type="AlphaFoldDB" id="Q094L1"/>
<name>Q094L1_STIAD</name>
<dbReference type="InterPro" id="IPR023214">
    <property type="entry name" value="HAD_sf"/>
</dbReference>
<gene>
    <name evidence="1" type="ORF">STIAU_0501</name>
</gene>
<sequence>MTWYPHCPPFVERRGRTMGIGCVVLDFDGTFTDVAAEGAPFVRHFKHHLGEVLGQDAGRVEEAWREEEAAVLAGAHAFGWDIGGRTVAPATADPYLLSNCVARQLMNRYGVMTEQHQRDEALQSLYREAYKLTGTAFKPEAKEVLEALLATGLPVWVVTNAHTDLVDAKLDRLAPKGRERLKVKGDARKYLIQPPADSDARFASVPETLSFGELLPRPVYLRRGLYYEALSDIWDTTGTGPESTLVAGDIYELDLALPAVLGAQVQFVARDNALPYELKAMALLGPRGGSDRSLRAILPRLRG</sequence>
<organism evidence="1 2">
    <name type="scientific">Stigmatella aurantiaca (strain DW4/3-1)</name>
    <dbReference type="NCBI Taxonomy" id="378806"/>
    <lineage>
        <taxon>Bacteria</taxon>
        <taxon>Pseudomonadati</taxon>
        <taxon>Myxococcota</taxon>
        <taxon>Myxococcia</taxon>
        <taxon>Myxococcales</taxon>
        <taxon>Cystobacterineae</taxon>
        <taxon>Archangiaceae</taxon>
        <taxon>Stigmatella</taxon>
    </lineage>
</organism>
<dbReference type="Gene3D" id="3.40.50.1000">
    <property type="entry name" value="HAD superfamily/HAD-like"/>
    <property type="match status" value="1"/>
</dbReference>
<dbReference type="Proteomes" id="UP000032702">
    <property type="component" value="Unassembled WGS sequence"/>
</dbReference>
<protein>
    <recommendedName>
        <fullName evidence="3">HAD family hydrolase</fullName>
    </recommendedName>
</protein>
<dbReference type="EMBL" id="AAMD01000039">
    <property type="protein sequence ID" value="EAU67158.1"/>
    <property type="molecule type" value="Genomic_DNA"/>
</dbReference>
<proteinExistence type="predicted"/>
<evidence type="ECO:0008006" key="3">
    <source>
        <dbReference type="Google" id="ProtNLM"/>
    </source>
</evidence>
<dbReference type="Pfam" id="PF00702">
    <property type="entry name" value="Hydrolase"/>
    <property type="match status" value="1"/>
</dbReference>
<reference evidence="1 2" key="1">
    <citation type="submission" date="2006-04" db="EMBL/GenBank/DDBJ databases">
        <authorList>
            <person name="Nierman W.C."/>
        </authorList>
    </citation>
    <scope>NUCLEOTIDE SEQUENCE [LARGE SCALE GENOMIC DNA]</scope>
    <source>
        <strain evidence="1 2">DW4/3-1</strain>
    </source>
</reference>
<dbReference type="CDD" id="cd01427">
    <property type="entry name" value="HAD_like"/>
    <property type="match status" value="1"/>
</dbReference>
<comment type="caution">
    <text evidence="1">The sequence shown here is derived from an EMBL/GenBank/DDBJ whole genome shotgun (WGS) entry which is preliminary data.</text>
</comment>
<evidence type="ECO:0000313" key="1">
    <source>
        <dbReference type="EMBL" id="EAU67158.1"/>
    </source>
</evidence>
<dbReference type="SUPFAM" id="SSF56784">
    <property type="entry name" value="HAD-like"/>
    <property type="match status" value="1"/>
</dbReference>
<dbReference type="InterPro" id="IPR036412">
    <property type="entry name" value="HAD-like_sf"/>
</dbReference>
<dbReference type="PATRIC" id="fig|378806.16.peg.6348"/>
<accession>Q094L1</accession>
<evidence type="ECO:0000313" key="2">
    <source>
        <dbReference type="Proteomes" id="UP000032702"/>
    </source>
</evidence>